<accession>A0A934W743</accession>
<proteinExistence type="predicted"/>
<dbReference type="AlphaFoldDB" id="A0A934W743"/>
<protein>
    <submittedName>
        <fullName evidence="2">Uncharacterized protein</fullName>
    </submittedName>
</protein>
<evidence type="ECO:0000313" key="3">
    <source>
        <dbReference type="Proteomes" id="UP000622890"/>
    </source>
</evidence>
<feature type="transmembrane region" description="Helical" evidence="1">
    <location>
        <begin position="53"/>
        <end position="74"/>
    </location>
</feature>
<keyword evidence="1" id="KW-1133">Transmembrane helix</keyword>
<dbReference type="RefSeq" id="WP_200592835.1">
    <property type="nucleotide sequence ID" value="NZ_JAEPBG010000006.1"/>
</dbReference>
<evidence type="ECO:0000256" key="1">
    <source>
        <dbReference type="SAM" id="Phobius"/>
    </source>
</evidence>
<keyword evidence="1" id="KW-0812">Transmembrane</keyword>
<dbReference type="EMBL" id="JAEPBG010000006">
    <property type="protein sequence ID" value="MBK4735925.1"/>
    <property type="molecule type" value="Genomic_DNA"/>
</dbReference>
<gene>
    <name evidence="2" type="ORF">JJB74_14995</name>
</gene>
<keyword evidence="1" id="KW-0472">Membrane</keyword>
<reference evidence="2" key="1">
    <citation type="submission" date="2021-01" db="EMBL/GenBank/DDBJ databases">
        <title>Genome sequence of strain Noviherbaspirillum sp. DKR-6.</title>
        <authorList>
            <person name="Chaudhary D.K."/>
        </authorList>
    </citation>
    <scope>NUCLEOTIDE SEQUENCE</scope>
    <source>
        <strain evidence="2">DKR-6</strain>
    </source>
</reference>
<organism evidence="2 3">
    <name type="scientific">Noviherbaspirillum pedocola</name>
    <dbReference type="NCBI Taxonomy" id="2801341"/>
    <lineage>
        <taxon>Bacteria</taxon>
        <taxon>Pseudomonadati</taxon>
        <taxon>Pseudomonadota</taxon>
        <taxon>Betaproteobacteria</taxon>
        <taxon>Burkholderiales</taxon>
        <taxon>Oxalobacteraceae</taxon>
        <taxon>Noviherbaspirillum</taxon>
    </lineage>
</organism>
<dbReference type="Pfam" id="PF19911">
    <property type="entry name" value="DUF6384"/>
    <property type="match status" value="1"/>
</dbReference>
<comment type="caution">
    <text evidence="2">The sequence shown here is derived from an EMBL/GenBank/DDBJ whole genome shotgun (WGS) entry which is preliminary data.</text>
</comment>
<dbReference type="InterPro" id="IPR045964">
    <property type="entry name" value="DUF6384"/>
</dbReference>
<evidence type="ECO:0000313" key="2">
    <source>
        <dbReference type="EMBL" id="MBK4735925.1"/>
    </source>
</evidence>
<dbReference type="Proteomes" id="UP000622890">
    <property type="component" value="Unassembled WGS sequence"/>
</dbReference>
<sequence length="430" mass="46419">MKYTACLERAVGAVNTARSRIARRLADPDESDIKRARLLSREAPHANARMRRIVVFSAAGISLALSAYGVWYHFDTVAYENALKEAAQTVQRQSDAAARLQQSEMRATAIDTRLKHSPLGSATRMMIGISQDIERVRHDAIVGVPVSLTRESYVDIRPYLERAKTHLDAAAPVLDHLATTLSGVEKLLDANLRLQNMQASPAYQLARSRFAYAATMERDAARAIDEADGKGVAAAVNCVERLDAATDAAQIAALDAARERATETLAGFTLLALPDAERATVDAQAAAVTEAIDNMDAVAAQRRVMRLAGLLAFATTPVTVRMVLENGQPSEFARAYTPMGNGASTRTNYFVLAEAVDASGAAVPMPGISADTGDEALDHEFAVQISRQQYFELMDQIRIAALSNLGEKPANSITVRYTAAASNQPDLLFK</sequence>
<name>A0A934W743_9BURK</name>
<keyword evidence="3" id="KW-1185">Reference proteome</keyword>